<dbReference type="Proteomes" id="UP000007397">
    <property type="component" value="Chromosome"/>
</dbReference>
<gene>
    <name evidence="1" type="ordered locus">HBHAL_3735</name>
</gene>
<dbReference type="AlphaFoldDB" id="I0JPL0"/>
<protein>
    <submittedName>
        <fullName evidence="1">Uncharacterized protein</fullName>
    </submittedName>
</protein>
<name>I0JPL0_HALH3</name>
<accession>I0JPL0</accession>
<dbReference type="EMBL" id="HE717023">
    <property type="protein sequence ID" value="CCG46080.1"/>
    <property type="molecule type" value="Genomic_DNA"/>
</dbReference>
<evidence type="ECO:0000313" key="2">
    <source>
        <dbReference type="Proteomes" id="UP000007397"/>
    </source>
</evidence>
<dbReference type="HOGENOM" id="CLU_3396838_0_0_9"/>
<evidence type="ECO:0000313" key="1">
    <source>
        <dbReference type="EMBL" id="CCG46080.1"/>
    </source>
</evidence>
<proteinExistence type="predicted"/>
<keyword evidence="2" id="KW-1185">Reference proteome</keyword>
<reference evidence="1 2" key="1">
    <citation type="journal article" date="2013" name="Environ. Microbiol.">
        <title>Chloride and organic osmolytes: a hybrid strategy to cope with elevated salinities by the moderately halophilic, chloride-dependent bacterium Halobacillus halophilus.</title>
        <authorList>
            <person name="Saum S.H."/>
            <person name="Pfeiffer F."/>
            <person name="Palm P."/>
            <person name="Rampp M."/>
            <person name="Schuster S.C."/>
            <person name="Muller V."/>
            <person name="Oesterhelt D."/>
        </authorList>
    </citation>
    <scope>NUCLEOTIDE SEQUENCE [LARGE SCALE GENOMIC DNA]</scope>
    <source>
        <strain evidence="2">ATCC 35676 / DSM 2266 / JCM 20832 / KCTC 3685 / LMG 17431 / NBRC 102448 / NCIMB 2269</strain>
    </source>
</reference>
<organism evidence="1 2">
    <name type="scientific">Halobacillus halophilus (strain ATCC 35676 / DSM 2266 / JCM 20832 / KCTC 3685 / LMG 17431 / NBRC 102448 / NCIMB 2269)</name>
    <name type="common">Sporosarcina halophila</name>
    <dbReference type="NCBI Taxonomy" id="866895"/>
    <lineage>
        <taxon>Bacteria</taxon>
        <taxon>Bacillati</taxon>
        <taxon>Bacillota</taxon>
        <taxon>Bacilli</taxon>
        <taxon>Bacillales</taxon>
        <taxon>Bacillaceae</taxon>
        <taxon>Halobacillus</taxon>
    </lineage>
</organism>
<sequence>MKSLFGKISFILLHEKRLLHIVDQPFLIIVI</sequence>
<dbReference type="KEGG" id="hhd:HBHAL_3735"/>